<proteinExistence type="predicted"/>
<organism evidence="2 3">
    <name type="scientific">Brevibacterium daeguense</name>
    <dbReference type="NCBI Taxonomy" id="909936"/>
    <lineage>
        <taxon>Bacteria</taxon>
        <taxon>Bacillati</taxon>
        <taxon>Actinomycetota</taxon>
        <taxon>Actinomycetes</taxon>
        <taxon>Micrococcales</taxon>
        <taxon>Brevibacteriaceae</taxon>
        <taxon>Brevibacterium</taxon>
    </lineage>
</organism>
<evidence type="ECO:0000313" key="3">
    <source>
        <dbReference type="Proteomes" id="UP001501586"/>
    </source>
</evidence>
<protein>
    <recommendedName>
        <fullName evidence="4">DUF3180 domain-containing protein</fullName>
    </recommendedName>
</protein>
<evidence type="ECO:0008006" key="4">
    <source>
        <dbReference type="Google" id="ProtNLM"/>
    </source>
</evidence>
<dbReference type="Proteomes" id="UP001501586">
    <property type="component" value="Unassembled WGS sequence"/>
</dbReference>
<dbReference type="Pfam" id="PF11377">
    <property type="entry name" value="DUF3180"/>
    <property type="match status" value="1"/>
</dbReference>
<name>A0ABP8EL19_9MICO</name>
<sequence length="153" mass="15976">MTQTRPPQLFTWGIIGLILSFGFHYIWEASGGALPGIPWPAILGMVILSIVLLVLGWPIKKWNDGDRTRDIDPVRAARVAMMAKAAALAGALLTGWYLGAALYLVLSAGGIRAQSASGMLVAVGASAIVMVVGLIVESYCKLPPDDSAGADAA</sequence>
<reference evidence="3" key="1">
    <citation type="journal article" date="2019" name="Int. J. Syst. Evol. Microbiol.">
        <title>The Global Catalogue of Microorganisms (GCM) 10K type strain sequencing project: providing services to taxonomists for standard genome sequencing and annotation.</title>
        <authorList>
            <consortium name="The Broad Institute Genomics Platform"/>
            <consortium name="The Broad Institute Genome Sequencing Center for Infectious Disease"/>
            <person name="Wu L."/>
            <person name="Ma J."/>
        </authorList>
    </citation>
    <scope>NUCLEOTIDE SEQUENCE [LARGE SCALE GENOMIC DNA]</scope>
    <source>
        <strain evidence="3">JCM 17458</strain>
    </source>
</reference>
<evidence type="ECO:0000256" key="1">
    <source>
        <dbReference type="SAM" id="Phobius"/>
    </source>
</evidence>
<dbReference type="EMBL" id="BAABAZ010000006">
    <property type="protein sequence ID" value="GAA4284675.1"/>
    <property type="molecule type" value="Genomic_DNA"/>
</dbReference>
<gene>
    <name evidence="2" type="ORF">GCM10022261_22060</name>
</gene>
<feature type="transmembrane region" description="Helical" evidence="1">
    <location>
        <begin position="39"/>
        <end position="59"/>
    </location>
</feature>
<feature type="transmembrane region" description="Helical" evidence="1">
    <location>
        <begin position="85"/>
        <end position="106"/>
    </location>
</feature>
<keyword evidence="1" id="KW-0812">Transmembrane</keyword>
<evidence type="ECO:0000313" key="2">
    <source>
        <dbReference type="EMBL" id="GAA4284675.1"/>
    </source>
</evidence>
<feature type="transmembrane region" description="Helical" evidence="1">
    <location>
        <begin position="118"/>
        <end position="136"/>
    </location>
</feature>
<accession>A0ABP8EL19</accession>
<comment type="caution">
    <text evidence="2">The sequence shown here is derived from an EMBL/GenBank/DDBJ whole genome shotgun (WGS) entry which is preliminary data.</text>
</comment>
<dbReference type="InterPro" id="IPR021517">
    <property type="entry name" value="DUF3180"/>
</dbReference>
<dbReference type="RefSeq" id="WP_236862651.1">
    <property type="nucleotide sequence ID" value="NZ_BAABAZ010000006.1"/>
</dbReference>
<keyword evidence="1" id="KW-1133">Transmembrane helix</keyword>
<keyword evidence="3" id="KW-1185">Reference proteome</keyword>
<feature type="transmembrane region" description="Helical" evidence="1">
    <location>
        <begin position="9"/>
        <end position="27"/>
    </location>
</feature>
<keyword evidence="1" id="KW-0472">Membrane</keyword>